<evidence type="ECO:0000256" key="3">
    <source>
        <dbReference type="ARBA" id="ARBA00022676"/>
    </source>
</evidence>
<dbReference type="PROSITE" id="PS52029">
    <property type="entry name" value="LD_TPASE"/>
    <property type="match status" value="1"/>
</dbReference>
<evidence type="ECO:0000313" key="12">
    <source>
        <dbReference type="Proteomes" id="UP000515847"/>
    </source>
</evidence>
<dbReference type="Proteomes" id="UP000515847">
    <property type="component" value="Chromosome"/>
</dbReference>
<keyword evidence="4" id="KW-0808">Transferase</keyword>
<dbReference type="InterPro" id="IPR038063">
    <property type="entry name" value="Transpep_catalytic_dom"/>
</dbReference>
<evidence type="ECO:0000259" key="10">
    <source>
        <dbReference type="PROSITE" id="PS52029"/>
    </source>
</evidence>
<dbReference type="GO" id="GO:0018104">
    <property type="term" value="P:peptidoglycan-protein cross-linking"/>
    <property type="evidence" value="ECO:0007669"/>
    <property type="project" value="TreeGrafter"/>
</dbReference>
<dbReference type="CDD" id="cd16913">
    <property type="entry name" value="YkuD_like"/>
    <property type="match status" value="1"/>
</dbReference>
<keyword evidence="3" id="KW-0328">Glycosyltransferase</keyword>
<dbReference type="GO" id="GO:0008360">
    <property type="term" value="P:regulation of cell shape"/>
    <property type="evidence" value="ECO:0007669"/>
    <property type="project" value="UniProtKB-UniRule"/>
</dbReference>
<dbReference type="GO" id="GO:0016757">
    <property type="term" value="F:glycosyltransferase activity"/>
    <property type="evidence" value="ECO:0007669"/>
    <property type="project" value="UniProtKB-KW"/>
</dbReference>
<evidence type="ECO:0000256" key="1">
    <source>
        <dbReference type="ARBA" id="ARBA00004752"/>
    </source>
</evidence>
<feature type="active site" description="Nucleophile" evidence="9">
    <location>
        <position position="251"/>
    </location>
</feature>
<organism evidence="11 12">
    <name type="scientific">Thermanaerosceptrum fracticalcis</name>
    <dbReference type="NCBI Taxonomy" id="1712410"/>
    <lineage>
        <taxon>Bacteria</taxon>
        <taxon>Bacillati</taxon>
        <taxon>Bacillota</taxon>
        <taxon>Clostridia</taxon>
        <taxon>Eubacteriales</taxon>
        <taxon>Peptococcaceae</taxon>
        <taxon>Thermanaerosceptrum</taxon>
    </lineage>
</organism>
<evidence type="ECO:0000256" key="6">
    <source>
        <dbReference type="ARBA" id="ARBA00022960"/>
    </source>
</evidence>
<dbReference type="GO" id="GO:0005576">
    <property type="term" value="C:extracellular region"/>
    <property type="evidence" value="ECO:0007669"/>
    <property type="project" value="TreeGrafter"/>
</dbReference>
<dbReference type="Pfam" id="PF03734">
    <property type="entry name" value="YkuD"/>
    <property type="match status" value="1"/>
</dbReference>
<keyword evidence="8 9" id="KW-0961">Cell wall biogenesis/degradation</keyword>
<dbReference type="SUPFAM" id="SSF141523">
    <property type="entry name" value="L,D-transpeptidase catalytic domain-like"/>
    <property type="match status" value="1"/>
</dbReference>
<dbReference type="PANTHER" id="PTHR30582">
    <property type="entry name" value="L,D-TRANSPEPTIDASE"/>
    <property type="match status" value="1"/>
</dbReference>
<dbReference type="GO" id="GO:0071972">
    <property type="term" value="F:peptidoglycan L,D-transpeptidase activity"/>
    <property type="evidence" value="ECO:0007669"/>
    <property type="project" value="TreeGrafter"/>
</dbReference>
<dbReference type="Gene3D" id="1.10.101.10">
    <property type="entry name" value="PGBD-like superfamily/PGBD"/>
    <property type="match status" value="2"/>
</dbReference>
<dbReference type="InterPro" id="IPR050979">
    <property type="entry name" value="LD-transpeptidase"/>
</dbReference>
<dbReference type="InterPro" id="IPR036366">
    <property type="entry name" value="PGBDSf"/>
</dbReference>
<evidence type="ECO:0000256" key="7">
    <source>
        <dbReference type="ARBA" id="ARBA00022984"/>
    </source>
</evidence>
<keyword evidence="12" id="KW-1185">Reference proteome</keyword>
<dbReference type="KEGG" id="tfr:BR63_04630"/>
<dbReference type="PANTHER" id="PTHR30582:SF24">
    <property type="entry name" value="L,D-TRANSPEPTIDASE ERFK_SRFK-RELATED"/>
    <property type="match status" value="1"/>
</dbReference>
<reference evidence="11 12" key="1">
    <citation type="journal article" date="2019" name="Front. Microbiol.">
        <title>Thermoanaerosceptrum fracticalcis gen. nov. sp. nov., a Novel Fumarate-Fermenting Microorganism From a Deep Fractured Carbonate Aquifer of the US Great Basin.</title>
        <authorList>
            <person name="Hamilton-Brehm S.D."/>
            <person name="Stewart L.E."/>
            <person name="Zavarin M."/>
            <person name="Caldwell M."/>
            <person name="Lawson P.A."/>
            <person name="Onstott T.C."/>
            <person name="Grzymski J."/>
            <person name="Neveux I."/>
            <person name="Lollar B.S."/>
            <person name="Russell C.E."/>
            <person name="Moser D.P."/>
        </authorList>
    </citation>
    <scope>NUCLEOTIDE SEQUENCE [LARGE SCALE GENOMIC DNA]</scope>
    <source>
        <strain evidence="11 12">DRI-13</strain>
    </source>
</reference>
<keyword evidence="7 9" id="KW-0573">Peptidoglycan synthesis</keyword>
<evidence type="ECO:0000256" key="2">
    <source>
        <dbReference type="ARBA" id="ARBA00005992"/>
    </source>
</evidence>
<protein>
    <submittedName>
        <fullName evidence="11">L,D-transpeptidase family protein</fullName>
    </submittedName>
</protein>
<feature type="domain" description="L,D-TPase catalytic" evidence="10">
    <location>
        <begin position="166"/>
        <end position="275"/>
    </location>
</feature>
<comment type="pathway">
    <text evidence="1 9">Cell wall biogenesis; peptidoglycan biosynthesis.</text>
</comment>
<evidence type="ECO:0000256" key="9">
    <source>
        <dbReference type="PROSITE-ProRule" id="PRU01373"/>
    </source>
</evidence>
<keyword evidence="5" id="KW-0378">Hydrolase</keyword>
<evidence type="ECO:0000256" key="4">
    <source>
        <dbReference type="ARBA" id="ARBA00022679"/>
    </source>
</evidence>
<dbReference type="Gene3D" id="2.40.440.10">
    <property type="entry name" value="L,D-transpeptidase catalytic domain-like"/>
    <property type="match status" value="1"/>
</dbReference>
<dbReference type="UniPathway" id="UPA00219"/>
<dbReference type="InterPro" id="IPR002477">
    <property type="entry name" value="Peptidoglycan-bd-like"/>
</dbReference>
<dbReference type="AlphaFoldDB" id="A0A7G6E0Q1"/>
<comment type="similarity">
    <text evidence="2">Belongs to the YkuD family.</text>
</comment>
<evidence type="ECO:0000256" key="5">
    <source>
        <dbReference type="ARBA" id="ARBA00022801"/>
    </source>
</evidence>
<dbReference type="Pfam" id="PF01471">
    <property type="entry name" value="PG_binding_1"/>
    <property type="match status" value="2"/>
</dbReference>
<keyword evidence="6 9" id="KW-0133">Cell shape</keyword>
<feature type="active site" description="Proton donor/acceptor" evidence="9">
    <location>
        <position position="235"/>
    </location>
</feature>
<name>A0A7G6E0Q1_THEFR</name>
<evidence type="ECO:0000256" key="8">
    <source>
        <dbReference type="ARBA" id="ARBA00023316"/>
    </source>
</evidence>
<dbReference type="SUPFAM" id="SSF47090">
    <property type="entry name" value="PGBD-like"/>
    <property type="match status" value="2"/>
</dbReference>
<gene>
    <name evidence="11" type="ORF">BR63_04630</name>
</gene>
<dbReference type="GO" id="GO:0071555">
    <property type="term" value="P:cell wall organization"/>
    <property type="evidence" value="ECO:0007669"/>
    <property type="project" value="UniProtKB-UniRule"/>
</dbReference>
<dbReference type="EMBL" id="CP045798">
    <property type="protein sequence ID" value="QNB45655.1"/>
    <property type="molecule type" value="Genomic_DNA"/>
</dbReference>
<dbReference type="InterPro" id="IPR005490">
    <property type="entry name" value="LD_TPept_cat_dom"/>
</dbReference>
<evidence type="ECO:0000313" key="11">
    <source>
        <dbReference type="EMBL" id="QNB45655.1"/>
    </source>
</evidence>
<sequence length="354" mass="39831">MLPCSVFKGDFPIITFQWQYYWDITRRKYIPGGEAKIIKLSKRVIVSVLIGLWVIFPCSLSYAVPDKHHQETCCTEEFNDILQADPFNSSSVVEEVQKALLMTGFYFGEITGKYDEMTVNAVKAFQKEMGLAVDGIVRYHVWLKLAGEAEKVMARKPLLPPPAGEVSIVIDTFKRRLVVLNNGIPYAQFPIAIGKAETPSPIGNWKVTSKAVNWGTGFGTRWMGLNVPWGVYGIHGTNKPWSIGSMASHGCFRMWNKDVETIYPWIKYGTSVTVVGNPFGYMSGGLKRLNQGDSGSDVWFIQEKLWRRGFYQGKPDGRYGYGTVKAVMEFQKSHGLPATGQVGYKEYELLGIKY</sequence>
<dbReference type="InterPro" id="IPR036365">
    <property type="entry name" value="PGBD-like_sf"/>
</dbReference>
<proteinExistence type="inferred from homology"/>
<accession>A0A7G6E0Q1</accession>